<accession>A0A150X4V2</accession>
<keyword evidence="2" id="KW-1185">Reference proteome</keyword>
<dbReference type="RefSeq" id="WP_068222478.1">
    <property type="nucleotide sequence ID" value="NZ_CP139724.1"/>
</dbReference>
<protein>
    <recommendedName>
        <fullName evidence="3">Ig-like domain-containing protein</fullName>
    </recommendedName>
</protein>
<comment type="caution">
    <text evidence="1">The sequence shown here is derived from an EMBL/GenBank/DDBJ whole genome shotgun (WGS) entry which is preliminary data.</text>
</comment>
<gene>
    <name evidence="1" type="ORF">AWW68_13690</name>
</gene>
<dbReference type="AlphaFoldDB" id="A0A150X4V2"/>
<sequence>MNQSSKGQSLNWYNVAPTDNLGTVSNFIDGESDINGDFYLIVDYKDGSYFDSKGTVSLGEGLNLLKINSKGEVVFSKLISTRMTYRTMRFNSEGSGYLVFTGEGNPFLSIDGQVFSGTTESAGAILILKINSQGNFLEPTVLSTEGKVYEGFFQFHLTNDNGFAFLYGVEGNVVDDLEDELYLRENLAFFDSNWQKVKEKSFSAHTQNRANFGVRSFLLHGLAQAPSGDIYLTGYANLNETTSLGTNLNFKNNRSNGILVKLDSNLDLVWSRSLAYYQADTSNPVVLPDGKVAFQTSFHEYVEGESPEIIGAEDVFSRGADLEGYLTHLIIFNEDGDVERASSMDRVLVERQMDFDKYLDLNGMGNLTMPVLIFSSDGPINVAYSDSGSDQIYEEETFNRNQQYFGFLEFLVTGDYSQRRIVKRRGNTRVEMNMGVVNSPICGSYFIYGQFFNTLDLGNSEDGSDELVLTNTDGTGDYFVANYQNEIPRIFDYEEEHISCDQERIEIPFRVSDEDVNSLEYNIDISDNTFLKSSNVRLSIHEDIGKVIIEYVGSQDWQTDITLRVTDLCGFFSEAKIFVSRGSTPETPKLNVSDEVVEICEGDSVELISSIDSNNIWSNGENSKSIIVTEPGEYWVKQVSPSGCESENSDTVRVIVFQPTVQPIITSSASTTLCFGESVTLYSSLKGGMLWSNGEQGDSLVVEEAGVYNVVQVSECGEGIVSEDVEVVIKPVPDKPVVSVIGSTVICEGEQIVLRSSQATGNLWSNGMTDREITVSKTGKYWLNVVSDGCISQTSDTVNLQVDPQFELSLVDTRTLCDGFDTIVLIPESTAQSPSFTWSTGETSKEIYVNQVGEYWVEVSKGECTNRAFVQVLNECKPVVSVPNAFSPNGDGINDTFEIMARGLYSYELYIFDKWGGQIFYTKDFNEVWDGSNSSGEWPSGQYPYKIVYSGLIDNKQVFYSKKGTIKLVR</sequence>
<proteinExistence type="predicted"/>
<dbReference type="STRING" id="333140.AWW68_13690"/>
<evidence type="ECO:0000313" key="1">
    <source>
        <dbReference type="EMBL" id="KYG73730.1"/>
    </source>
</evidence>
<dbReference type="OrthoDB" id="1491125at2"/>
<name>A0A150X4V2_9BACT</name>
<evidence type="ECO:0000313" key="2">
    <source>
        <dbReference type="Proteomes" id="UP000075606"/>
    </source>
</evidence>
<dbReference type="InterPro" id="IPR026341">
    <property type="entry name" value="T9SS_type_B"/>
</dbReference>
<dbReference type="Pfam" id="PF13585">
    <property type="entry name" value="CHU_C"/>
    <property type="match status" value="1"/>
</dbReference>
<dbReference type="NCBIfam" id="TIGR04131">
    <property type="entry name" value="Bac_Flav_CTERM"/>
    <property type="match status" value="1"/>
</dbReference>
<dbReference type="Proteomes" id="UP000075606">
    <property type="component" value="Unassembled WGS sequence"/>
</dbReference>
<dbReference type="EMBL" id="LRPC01000028">
    <property type="protein sequence ID" value="KYG73730.1"/>
    <property type="molecule type" value="Genomic_DNA"/>
</dbReference>
<reference evidence="1 2" key="1">
    <citation type="submission" date="2016-01" db="EMBL/GenBank/DDBJ databases">
        <title>Genome sequencing of Roseivirga spongicola UST030701-084.</title>
        <authorList>
            <person name="Selvaratnam C."/>
            <person name="Thevarajoo S."/>
            <person name="Goh K.M."/>
            <person name="Ee R."/>
            <person name="Chan K.-G."/>
            <person name="Chong C.S."/>
        </authorList>
    </citation>
    <scope>NUCLEOTIDE SEQUENCE [LARGE SCALE GENOMIC DNA]</scope>
    <source>
        <strain evidence="1 2">UST030701-084</strain>
    </source>
</reference>
<evidence type="ECO:0008006" key="3">
    <source>
        <dbReference type="Google" id="ProtNLM"/>
    </source>
</evidence>
<organism evidence="1 2">
    <name type="scientific">Roseivirga spongicola</name>
    <dbReference type="NCBI Taxonomy" id="333140"/>
    <lineage>
        <taxon>Bacteria</taxon>
        <taxon>Pseudomonadati</taxon>
        <taxon>Bacteroidota</taxon>
        <taxon>Cytophagia</taxon>
        <taxon>Cytophagales</taxon>
        <taxon>Roseivirgaceae</taxon>
        <taxon>Roseivirga</taxon>
    </lineage>
</organism>